<reference evidence="3 5" key="2">
    <citation type="journal article" date="2012" name="J. Bacteriol.">
        <title>Complete Genome Sequence of Rahnella sp. Strain Y9602, a Gammaproteobacterium Isolate from Metal- and Radionuclide-Contaminated Soil.</title>
        <authorList>
            <person name="Martinez R.J."/>
            <person name="Bruce D."/>
            <person name="Detter C."/>
            <person name="Goodwin L.A."/>
            <person name="Han J."/>
            <person name="Han C.S."/>
            <person name="Held B."/>
            <person name="Land M.L."/>
            <person name="Mikhailova N."/>
            <person name="Nolan M."/>
            <person name="Pennacchio L."/>
            <person name="Pitluck S."/>
            <person name="Tapia R."/>
            <person name="Woyke T."/>
            <person name="Sobecky P.A."/>
        </authorList>
    </citation>
    <scope>NUCLEOTIDE SEQUENCE [LARGE SCALE GENOMIC DNA]</scope>
    <source>
        <strain evidence="3 5">Y9602</strain>
    </source>
</reference>
<dbReference type="InterPro" id="IPR009739">
    <property type="entry name" value="LprI-like_N"/>
</dbReference>
<evidence type="ECO:0000313" key="5">
    <source>
        <dbReference type="Proteomes" id="UP000007257"/>
    </source>
</evidence>
<evidence type="ECO:0000313" key="4">
    <source>
        <dbReference type="EMBL" id="MFD3222903.1"/>
    </source>
</evidence>
<evidence type="ECO:0000313" key="6">
    <source>
        <dbReference type="Proteomes" id="UP001598201"/>
    </source>
</evidence>
<reference evidence="4 6" key="3">
    <citation type="submission" date="2024-09" db="EMBL/GenBank/DDBJ databases">
        <title>Genomes of Rahnella.</title>
        <authorList>
            <person name="Mnguni F.C."/>
            <person name="Shin G.Y."/>
            <person name="Coutinho T."/>
        </authorList>
    </citation>
    <scope>NUCLEOTIDE SEQUENCE [LARGE SCALE GENOMIC DNA]</scope>
    <source>
        <strain evidence="4 6">20WA0057</strain>
    </source>
</reference>
<keyword evidence="6" id="KW-1185">Reference proteome</keyword>
<protein>
    <submittedName>
        <fullName evidence="4">Lysozyme inhibitor LprI family protein</fullName>
    </submittedName>
</protein>
<dbReference type="OrthoDB" id="7340239at2"/>
<gene>
    <name evidence="3" type="ordered locus">Rahaq_1705</name>
    <name evidence="4" type="ORF">ACFPK4_05115</name>
</gene>
<dbReference type="eggNOG" id="COG3755">
    <property type="taxonomic scope" value="Bacteria"/>
</dbReference>
<dbReference type="Gene3D" id="1.20.1270.180">
    <property type="match status" value="1"/>
</dbReference>
<organism evidence="3 5">
    <name type="scientific">Rahnella sp. (strain Y9602)</name>
    <dbReference type="NCBI Taxonomy" id="2703885"/>
    <lineage>
        <taxon>Bacteria</taxon>
        <taxon>Pseudomonadati</taxon>
        <taxon>Pseudomonadota</taxon>
        <taxon>Gammaproteobacteria</taxon>
        <taxon>Enterobacterales</taxon>
        <taxon>Yersiniaceae</taxon>
        <taxon>Rahnella</taxon>
    </lineage>
</organism>
<dbReference type="RefSeq" id="WP_013575025.1">
    <property type="nucleotide sequence ID" value="NC_015061.1"/>
</dbReference>
<proteinExistence type="predicted"/>
<dbReference type="GeneID" id="95417614"/>
<dbReference type="Proteomes" id="UP000007257">
    <property type="component" value="Chromosome"/>
</dbReference>
<feature type="chain" id="PRO_5002608958" evidence="1">
    <location>
        <begin position="20"/>
        <end position="167"/>
    </location>
</feature>
<dbReference type="EMBL" id="CP002505">
    <property type="protein sequence ID" value="ADW73323.1"/>
    <property type="molecule type" value="Genomic_DNA"/>
</dbReference>
<evidence type="ECO:0000259" key="2">
    <source>
        <dbReference type="Pfam" id="PF07007"/>
    </source>
</evidence>
<accession>A0A0H3F8V5</accession>
<sequence precursor="true">MKKLVITLALLGFTHSLFAADKQPSSVLDNGAETFAIDCAGNPQQTTLDMNDCYAEKIDKLNWVKQTYLVAARKRIEQTATGPNPDPDAAAVLKAFDEETQAWDAFEEKATFATYTDYQGGTIRGVMSLSRKMELIELRVKDIWSNWLQYQDSTPAVLPEPKFKDDH</sequence>
<dbReference type="Proteomes" id="UP001598201">
    <property type="component" value="Unassembled WGS sequence"/>
</dbReference>
<dbReference type="AlphaFoldDB" id="A0A0H3F8V5"/>
<feature type="signal peptide" evidence="1">
    <location>
        <begin position="1"/>
        <end position="19"/>
    </location>
</feature>
<dbReference type="EMBL" id="JBHUCJ010000007">
    <property type="protein sequence ID" value="MFD3222903.1"/>
    <property type="molecule type" value="Genomic_DNA"/>
</dbReference>
<dbReference type="HOGENOM" id="CLU_1600221_0_0_6"/>
<evidence type="ECO:0000313" key="3">
    <source>
        <dbReference type="EMBL" id="ADW73323.1"/>
    </source>
</evidence>
<dbReference type="KEGG" id="rah:Rahaq_1705"/>
<name>A0A0H3F8V5_RAHSY</name>
<feature type="domain" description="Lysozyme inhibitor LprI-like N-terminal" evidence="2">
    <location>
        <begin position="39"/>
        <end position="142"/>
    </location>
</feature>
<keyword evidence="1" id="KW-0732">Signal</keyword>
<reference evidence="5" key="1">
    <citation type="submission" date="2011-01" db="EMBL/GenBank/DDBJ databases">
        <title>Complete sequence of chromosome of Rahnella sp. Y9602.</title>
        <authorList>
            <consortium name="US DOE Joint Genome Institute"/>
            <person name="Lucas S."/>
            <person name="Copeland A."/>
            <person name="Lapidus A."/>
            <person name="Cheng J.-F."/>
            <person name="Goodwin L."/>
            <person name="Pitluck S."/>
            <person name="Lu M."/>
            <person name="Detter J.C."/>
            <person name="Han C."/>
            <person name="Tapia R."/>
            <person name="Land M."/>
            <person name="Hauser L."/>
            <person name="Kyrpides N."/>
            <person name="Ivanova N."/>
            <person name="Ovchinnikova G."/>
            <person name="Pagani I."/>
            <person name="Sobecky P.A."/>
            <person name="Martinez R.J."/>
            <person name="Woyke T."/>
        </authorList>
    </citation>
    <scope>NUCLEOTIDE SEQUENCE [LARGE SCALE GENOMIC DNA]</scope>
    <source>
        <strain evidence="5">Y9602</strain>
    </source>
</reference>
<evidence type="ECO:0000256" key="1">
    <source>
        <dbReference type="SAM" id="SignalP"/>
    </source>
</evidence>
<dbReference type="Pfam" id="PF07007">
    <property type="entry name" value="LprI"/>
    <property type="match status" value="1"/>
</dbReference>